<dbReference type="STRING" id="6205.A0A0R3WW82"/>
<reference evidence="6 7" key="2">
    <citation type="submission" date="2018-11" db="EMBL/GenBank/DDBJ databases">
        <authorList>
            <consortium name="Pathogen Informatics"/>
        </authorList>
    </citation>
    <scope>NUCLEOTIDE SEQUENCE [LARGE SCALE GENOMIC DNA]</scope>
</reference>
<name>A0A0R3WW82_HYDTA</name>
<comment type="similarity">
    <text evidence="1">Belongs to the folate receptor family.</text>
</comment>
<reference evidence="8" key="1">
    <citation type="submission" date="2017-02" db="UniProtKB">
        <authorList>
            <consortium name="WormBaseParasite"/>
        </authorList>
    </citation>
    <scope>IDENTIFICATION</scope>
</reference>
<dbReference type="PANTHER" id="PTHR10517:SF14">
    <property type="entry name" value="FOLATE RECEPTOR 1-RELATED"/>
    <property type="match status" value="1"/>
</dbReference>
<accession>A0A0R3WW82</accession>
<dbReference type="InterPro" id="IPR004269">
    <property type="entry name" value="Folate_rcpt"/>
</dbReference>
<feature type="chain" id="PRO_5043133014" evidence="4">
    <location>
        <begin position="21"/>
        <end position="252"/>
    </location>
</feature>
<dbReference type="AlphaFoldDB" id="A0A0R3WW82"/>
<protein>
    <submittedName>
        <fullName evidence="8">Folate_rec domain-containing protein</fullName>
    </submittedName>
</protein>
<evidence type="ECO:0000313" key="8">
    <source>
        <dbReference type="WBParaSite" id="TTAC_0000502201-mRNA-1"/>
    </source>
</evidence>
<evidence type="ECO:0000313" key="6">
    <source>
        <dbReference type="EMBL" id="VDM26057.1"/>
    </source>
</evidence>
<dbReference type="OrthoDB" id="567542at2759"/>
<evidence type="ECO:0000256" key="2">
    <source>
        <dbReference type="ARBA" id="ARBA00022729"/>
    </source>
</evidence>
<dbReference type="GO" id="GO:0038023">
    <property type="term" value="F:signaling receptor activity"/>
    <property type="evidence" value="ECO:0007669"/>
    <property type="project" value="TreeGrafter"/>
</dbReference>
<dbReference type="GO" id="GO:0009897">
    <property type="term" value="C:external side of plasma membrane"/>
    <property type="evidence" value="ECO:0007669"/>
    <property type="project" value="TreeGrafter"/>
</dbReference>
<evidence type="ECO:0000256" key="1">
    <source>
        <dbReference type="ARBA" id="ARBA00007932"/>
    </source>
</evidence>
<gene>
    <name evidence="6" type="ORF">TTAC_LOCUS5007</name>
</gene>
<dbReference type="WBParaSite" id="TTAC_0000502201-mRNA-1">
    <property type="protein sequence ID" value="TTAC_0000502201-mRNA-1"/>
    <property type="gene ID" value="TTAC_0000502201"/>
</dbReference>
<evidence type="ECO:0000313" key="7">
    <source>
        <dbReference type="Proteomes" id="UP000274429"/>
    </source>
</evidence>
<evidence type="ECO:0000256" key="3">
    <source>
        <dbReference type="ARBA" id="ARBA00023157"/>
    </source>
</evidence>
<keyword evidence="7" id="KW-1185">Reference proteome</keyword>
<evidence type="ECO:0000259" key="5">
    <source>
        <dbReference type="Pfam" id="PF03024"/>
    </source>
</evidence>
<dbReference type="InterPro" id="IPR018143">
    <property type="entry name" value="Folate_rcpt-like"/>
</dbReference>
<dbReference type="PANTHER" id="PTHR10517">
    <property type="entry name" value="FOLATE RECEPTOR"/>
    <property type="match status" value="1"/>
</dbReference>
<dbReference type="Pfam" id="PF03024">
    <property type="entry name" value="Folate_rec"/>
    <property type="match status" value="1"/>
</dbReference>
<dbReference type="Proteomes" id="UP000274429">
    <property type="component" value="Unassembled WGS sequence"/>
</dbReference>
<proteinExistence type="inferred from homology"/>
<dbReference type="EMBL" id="UYWX01005938">
    <property type="protein sequence ID" value="VDM26057.1"/>
    <property type="molecule type" value="Genomic_DNA"/>
</dbReference>
<keyword evidence="2 4" id="KW-0732">Signal</keyword>
<feature type="domain" description="Folate receptor-like" evidence="5">
    <location>
        <begin position="36"/>
        <end position="214"/>
    </location>
</feature>
<evidence type="ECO:0000256" key="4">
    <source>
        <dbReference type="SAM" id="SignalP"/>
    </source>
</evidence>
<organism evidence="8">
    <name type="scientific">Hydatigena taeniaeformis</name>
    <name type="common">Feline tapeworm</name>
    <name type="synonym">Taenia taeniaeformis</name>
    <dbReference type="NCBI Taxonomy" id="6205"/>
    <lineage>
        <taxon>Eukaryota</taxon>
        <taxon>Metazoa</taxon>
        <taxon>Spiralia</taxon>
        <taxon>Lophotrochozoa</taxon>
        <taxon>Platyhelminthes</taxon>
        <taxon>Cestoda</taxon>
        <taxon>Eucestoda</taxon>
        <taxon>Cyclophyllidea</taxon>
        <taxon>Taeniidae</taxon>
        <taxon>Hydatigera</taxon>
    </lineage>
</organism>
<keyword evidence="3" id="KW-1015">Disulfide bond</keyword>
<feature type="signal peptide" evidence="4">
    <location>
        <begin position="1"/>
        <end position="20"/>
    </location>
</feature>
<sequence length="252" mass="28719">MSDFVLVLLICFSVIAVSDAWNRLLYVDTVEKYLDMCPESGHLKEHPSPEPDLDECTEWKDRTCCPRETATLIASATLHGFSFNFCENMSKPCRDFFHYDYCMIKCSPDLGPWIVKLTSSRFKERAFRIPLCESDCNAWYEACKEDKACAINWRSGGFDWSEGTNKCRDGFTCVEISKLYGSAKTFCEHVWDHSYRVVPVESVAVWNSSDKHCMHIPRGGGDPNAPGIVRHNHEVARLFATSIIKRVYGGEN</sequence>